<protein>
    <submittedName>
        <fullName evidence="2">Uncharacterized protein</fullName>
    </submittedName>
</protein>
<dbReference type="AlphaFoldDB" id="A0A645AIN5"/>
<dbReference type="EMBL" id="VSSQ01014160">
    <property type="protein sequence ID" value="MPM53075.1"/>
    <property type="molecule type" value="Genomic_DNA"/>
</dbReference>
<comment type="caution">
    <text evidence="2">The sequence shown here is derived from an EMBL/GenBank/DDBJ whole genome shotgun (WGS) entry which is preliminary data.</text>
</comment>
<sequence>MIDDPQEQAGSPLDASDQSWGDPLAEQLGELLRRTTVPAMPDLVRTRLDTAIRQAQAEREAGDLAQAHHEALVAAAKRTALGSFGPNPIHPRTTFRGRWSRARTIGA</sequence>
<name>A0A645AIN5_9ZZZZ</name>
<feature type="region of interest" description="Disordered" evidence="1">
    <location>
        <begin position="1"/>
        <end position="22"/>
    </location>
</feature>
<organism evidence="2">
    <name type="scientific">bioreactor metagenome</name>
    <dbReference type="NCBI Taxonomy" id="1076179"/>
    <lineage>
        <taxon>unclassified sequences</taxon>
        <taxon>metagenomes</taxon>
        <taxon>ecological metagenomes</taxon>
    </lineage>
</organism>
<evidence type="ECO:0000256" key="1">
    <source>
        <dbReference type="SAM" id="MobiDB-lite"/>
    </source>
</evidence>
<accession>A0A645AIN5</accession>
<reference evidence="2" key="1">
    <citation type="submission" date="2019-08" db="EMBL/GenBank/DDBJ databases">
        <authorList>
            <person name="Kucharzyk K."/>
            <person name="Murdoch R.W."/>
            <person name="Higgins S."/>
            <person name="Loffler F."/>
        </authorList>
    </citation>
    <scope>NUCLEOTIDE SEQUENCE</scope>
</reference>
<proteinExistence type="predicted"/>
<gene>
    <name evidence="2" type="ORF">SDC9_99839</name>
</gene>
<evidence type="ECO:0000313" key="2">
    <source>
        <dbReference type="EMBL" id="MPM53075.1"/>
    </source>
</evidence>